<organism evidence="15 16">
    <name type="scientific">Ignatzschineria indica</name>
    <dbReference type="NCBI Taxonomy" id="472583"/>
    <lineage>
        <taxon>Bacteria</taxon>
        <taxon>Pseudomonadati</taxon>
        <taxon>Pseudomonadota</taxon>
        <taxon>Gammaproteobacteria</taxon>
        <taxon>Cardiobacteriales</taxon>
        <taxon>Ignatzschineriaceae</taxon>
        <taxon>Ignatzschineria</taxon>
    </lineage>
</organism>
<dbReference type="GO" id="GO:0044183">
    <property type="term" value="F:protein folding chaperone"/>
    <property type="evidence" value="ECO:0007669"/>
    <property type="project" value="TreeGrafter"/>
</dbReference>
<dbReference type="AlphaFoldDB" id="A0A2U2AM70"/>
<dbReference type="Gene3D" id="1.10.3120.10">
    <property type="entry name" value="Trigger factor, C-terminal domain"/>
    <property type="match status" value="1"/>
</dbReference>
<comment type="caution">
    <text evidence="15">The sequence shown here is derived from an EMBL/GenBank/DDBJ whole genome shotgun (WGS) entry which is preliminary data.</text>
</comment>
<dbReference type="PANTHER" id="PTHR30560">
    <property type="entry name" value="TRIGGER FACTOR CHAPERONE AND PEPTIDYL-PROLYL CIS/TRANS ISOMERASE"/>
    <property type="match status" value="1"/>
</dbReference>
<keyword evidence="5 11" id="KW-0132">Cell division</keyword>
<dbReference type="Gene3D" id="3.30.70.1050">
    <property type="entry name" value="Trigger factor ribosome-binding domain"/>
    <property type="match status" value="1"/>
</dbReference>
<dbReference type="SUPFAM" id="SSF109998">
    <property type="entry name" value="Triger factor/SurA peptide-binding domain-like"/>
    <property type="match status" value="1"/>
</dbReference>
<sequence>MMSVETLEGLKRRVVIELDAEQVEKDIESRLKELARRVRVDGFRPGKVPVKVVRNMHGAEVENEVIGEAIGKKYQATITELKLEPAGQPVIDRPSEENKYSFTAEFEVMPEVKLDNLDKLEAVKFEAEVTDADLENMLTTLQKQSQTWKESDEAAKLEDRVNINFVGRVDGEEFEGGKAENTPLILGSNSMIPGFEDQIVGMKKGETKTIKVTFPDDYQAEHLEGKEAEFDITVNSVEVGELPEIDAQFAERFGIADGDVEKLRSELRKNMERELSNVIHNRFKSSVLESLEKNHELEVPQVMVVSEAQAMAQQSNFPQPRSQEEANQLMELITQIFSKQAEQKVRLSLLVSKFIEDNKITPDESYVDKRLELIASTYEDPAEVIEHFKKDKNSMQNIRNIALEDQVVDLLAEKAAIVTEKKTFDELMNQAQR</sequence>
<gene>
    <name evidence="11" type="primary">tig</name>
    <name evidence="15" type="ORF">DC082_01920</name>
</gene>
<dbReference type="GO" id="GO:0043335">
    <property type="term" value="P:protein unfolding"/>
    <property type="evidence" value="ECO:0007669"/>
    <property type="project" value="TreeGrafter"/>
</dbReference>
<evidence type="ECO:0000313" key="16">
    <source>
        <dbReference type="Proteomes" id="UP000244948"/>
    </source>
</evidence>
<keyword evidence="16" id="KW-1185">Reference proteome</keyword>
<reference evidence="15 16" key="1">
    <citation type="journal article" date="2018" name="Genome Announc.">
        <title>Ignatzschineria cameli sp. nov., isolated from necrotic foot tissue of dromedaries (Camelus dromedarius) and associated maggots (Wohlfahrtia species) in Dubai.</title>
        <authorList>
            <person name="Tsang C.C."/>
            <person name="Tang J.Y."/>
            <person name="Fong J.Y."/>
            <person name="Kinne J."/>
            <person name="Lee H.H."/>
            <person name="Joseph M."/>
            <person name="Jose S."/>
            <person name="Schuster R.K."/>
            <person name="Tang Y."/>
            <person name="Sivakumar S."/>
            <person name="Chen J.H."/>
            <person name="Teng J.L."/>
            <person name="Lau S.K."/>
            <person name="Wernery U."/>
            <person name="Woo P.C."/>
        </authorList>
    </citation>
    <scope>NUCLEOTIDE SEQUENCE [LARGE SCALE GENOMIC DNA]</scope>
    <source>
        <strain evidence="15 16">KCTC 22643</strain>
    </source>
</reference>
<comment type="function">
    <text evidence="11">Involved in protein export. Acts as a chaperone by maintaining the newly synthesized protein in an open conformation. Functions as a peptidyl-prolyl cis-trans isomerase.</text>
</comment>
<evidence type="ECO:0000256" key="11">
    <source>
        <dbReference type="HAMAP-Rule" id="MF_00303"/>
    </source>
</evidence>
<dbReference type="GO" id="GO:0043022">
    <property type="term" value="F:ribosome binding"/>
    <property type="evidence" value="ECO:0007669"/>
    <property type="project" value="TreeGrafter"/>
</dbReference>
<comment type="domain">
    <text evidence="11">Consists of 3 domains; the N-terminus binds the ribosome, the middle domain has PPIase activity, while the C-terminus has intrinsic chaperone activity on its own.</text>
</comment>
<evidence type="ECO:0000256" key="7">
    <source>
        <dbReference type="ARBA" id="ARBA00023186"/>
    </source>
</evidence>
<protein>
    <recommendedName>
        <fullName evidence="4 11">Trigger factor</fullName>
        <shortName evidence="11">TF</shortName>
        <ecNumber evidence="3 11">5.2.1.8</ecNumber>
    </recommendedName>
    <alternativeName>
        <fullName evidence="10 11">PPIase</fullName>
    </alternativeName>
</protein>
<keyword evidence="8 11" id="KW-0413">Isomerase</keyword>
<evidence type="ECO:0000256" key="8">
    <source>
        <dbReference type="ARBA" id="ARBA00023235"/>
    </source>
</evidence>
<keyword evidence="11" id="KW-0963">Cytoplasm</keyword>
<dbReference type="GO" id="GO:0051301">
    <property type="term" value="P:cell division"/>
    <property type="evidence" value="ECO:0007669"/>
    <property type="project" value="UniProtKB-KW"/>
</dbReference>
<dbReference type="GO" id="GO:0051083">
    <property type="term" value="P:'de novo' cotranslational protein folding"/>
    <property type="evidence" value="ECO:0007669"/>
    <property type="project" value="TreeGrafter"/>
</dbReference>
<comment type="subcellular location">
    <subcellularLocation>
        <location evidence="11">Cytoplasm</location>
    </subcellularLocation>
    <text evidence="11">About half TF is bound to the ribosome near the polypeptide exit tunnel while the other half is free in the cytoplasm.</text>
</comment>
<evidence type="ECO:0000256" key="10">
    <source>
        <dbReference type="ARBA" id="ARBA00029986"/>
    </source>
</evidence>
<comment type="similarity">
    <text evidence="2 11 13">Belongs to the FKBP-type PPIase family. Tig subfamily.</text>
</comment>
<dbReference type="PROSITE" id="PS50059">
    <property type="entry name" value="FKBP_PPIASE"/>
    <property type="match status" value="1"/>
</dbReference>
<evidence type="ECO:0000256" key="1">
    <source>
        <dbReference type="ARBA" id="ARBA00000971"/>
    </source>
</evidence>
<evidence type="ECO:0000256" key="3">
    <source>
        <dbReference type="ARBA" id="ARBA00013194"/>
    </source>
</evidence>
<evidence type="ECO:0000313" key="15">
    <source>
        <dbReference type="EMBL" id="PWD84323.1"/>
    </source>
</evidence>
<dbReference type="GO" id="GO:0005737">
    <property type="term" value="C:cytoplasm"/>
    <property type="evidence" value="ECO:0007669"/>
    <property type="project" value="UniProtKB-SubCell"/>
</dbReference>
<evidence type="ECO:0000256" key="6">
    <source>
        <dbReference type="ARBA" id="ARBA00023110"/>
    </source>
</evidence>
<evidence type="ECO:0000256" key="4">
    <source>
        <dbReference type="ARBA" id="ARBA00016902"/>
    </source>
</evidence>
<dbReference type="InterPro" id="IPR001179">
    <property type="entry name" value="PPIase_FKBP_dom"/>
</dbReference>
<dbReference type="InterPro" id="IPR027304">
    <property type="entry name" value="Trigger_fact/SurA_dom_sf"/>
</dbReference>
<dbReference type="PIRSF" id="PIRSF003095">
    <property type="entry name" value="Trigger_factor"/>
    <property type="match status" value="1"/>
</dbReference>
<dbReference type="PANTHER" id="PTHR30560:SF3">
    <property type="entry name" value="TRIGGER FACTOR-LIKE PROTEIN TIG, CHLOROPLASTIC"/>
    <property type="match status" value="1"/>
</dbReference>
<dbReference type="InterPro" id="IPR036611">
    <property type="entry name" value="Trigger_fac_ribosome-bd_sf"/>
</dbReference>
<dbReference type="EC" id="5.2.1.8" evidence="3 11"/>
<evidence type="ECO:0000259" key="14">
    <source>
        <dbReference type="PROSITE" id="PS50059"/>
    </source>
</evidence>
<evidence type="ECO:0000256" key="12">
    <source>
        <dbReference type="PROSITE-ProRule" id="PRU00277"/>
    </source>
</evidence>
<name>A0A2U2AM70_9GAMM</name>
<evidence type="ECO:0000256" key="13">
    <source>
        <dbReference type="RuleBase" id="RU003914"/>
    </source>
</evidence>
<dbReference type="EMBL" id="QEWR01000002">
    <property type="protein sequence ID" value="PWD84323.1"/>
    <property type="molecule type" value="Genomic_DNA"/>
</dbReference>
<dbReference type="HAMAP" id="MF_00303">
    <property type="entry name" value="Trigger_factor_Tig"/>
    <property type="match status" value="1"/>
</dbReference>
<dbReference type="GO" id="GO:0003755">
    <property type="term" value="F:peptidyl-prolyl cis-trans isomerase activity"/>
    <property type="evidence" value="ECO:0007669"/>
    <property type="project" value="UniProtKB-UniRule"/>
</dbReference>
<dbReference type="GO" id="GO:0015031">
    <property type="term" value="P:protein transport"/>
    <property type="evidence" value="ECO:0007669"/>
    <property type="project" value="UniProtKB-UniRule"/>
</dbReference>
<comment type="catalytic activity">
    <reaction evidence="1 11 12">
        <text>[protein]-peptidylproline (omega=180) = [protein]-peptidylproline (omega=0)</text>
        <dbReference type="Rhea" id="RHEA:16237"/>
        <dbReference type="Rhea" id="RHEA-COMP:10747"/>
        <dbReference type="Rhea" id="RHEA-COMP:10748"/>
        <dbReference type="ChEBI" id="CHEBI:83833"/>
        <dbReference type="ChEBI" id="CHEBI:83834"/>
        <dbReference type="EC" id="5.2.1.8"/>
    </reaction>
</comment>
<accession>A0A2U2AM70</accession>
<dbReference type="Gene3D" id="3.10.50.40">
    <property type="match status" value="1"/>
</dbReference>
<evidence type="ECO:0000256" key="5">
    <source>
        <dbReference type="ARBA" id="ARBA00022618"/>
    </source>
</evidence>
<dbReference type="SUPFAM" id="SSF102735">
    <property type="entry name" value="Trigger factor ribosome-binding domain"/>
    <property type="match status" value="1"/>
</dbReference>
<keyword evidence="7 11" id="KW-0143">Chaperone</keyword>
<dbReference type="InterPro" id="IPR008880">
    <property type="entry name" value="Trigger_fac_C"/>
</dbReference>
<dbReference type="InterPro" id="IPR008881">
    <property type="entry name" value="Trigger_fac_ribosome-bd_bac"/>
</dbReference>
<dbReference type="SUPFAM" id="SSF54534">
    <property type="entry name" value="FKBP-like"/>
    <property type="match status" value="1"/>
</dbReference>
<proteinExistence type="inferred from homology"/>
<evidence type="ECO:0000256" key="2">
    <source>
        <dbReference type="ARBA" id="ARBA00005464"/>
    </source>
</evidence>
<dbReference type="InterPro" id="IPR037041">
    <property type="entry name" value="Trigger_fac_C_sf"/>
</dbReference>
<dbReference type="InterPro" id="IPR005215">
    <property type="entry name" value="Trig_fac"/>
</dbReference>
<keyword evidence="9 11" id="KW-0131">Cell cycle</keyword>
<dbReference type="NCBIfam" id="TIGR00115">
    <property type="entry name" value="tig"/>
    <property type="match status" value="1"/>
</dbReference>
<keyword evidence="6 11" id="KW-0697">Rotamase</keyword>
<dbReference type="Pfam" id="PF05697">
    <property type="entry name" value="Trigger_N"/>
    <property type="match status" value="1"/>
</dbReference>
<dbReference type="Pfam" id="PF05698">
    <property type="entry name" value="Trigger_C"/>
    <property type="match status" value="1"/>
</dbReference>
<evidence type="ECO:0000256" key="9">
    <source>
        <dbReference type="ARBA" id="ARBA00023306"/>
    </source>
</evidence>
<dbReference type="Pfam" id="PF00254">
    <property type="entry name" value="FKBP_C"/>
    <property type="match status" value="1"/>
</dbReference>
<feature type="domain" description="PPIase FKBP-type" evidence="14">
    <location>
        <begin position="158"/>
        <end position="248"/>
    </location>
</feature>
<dbReference type="FunFam" id="3.10.50.40:FF:000001">
    <property type="entry name" value="Trigger factor"/>
    <property type="match status" value="1"/>
</dbReference>
<dbReference type="InterPro" id="IPR046357">
    <property type="entry name" value="PPIase_dom_sf"/>
</dbReference>
<dbReference type="Proteomes" id="UP000244948">
    <property type="component" value="Unassembled WGS sequence"/>
</dbReference>